<dbReference type="EMBL" id="UINC01137245">
    <property type="protein sequence ID" value="SVD22470.1"/>
    <property type="molecule type" value="Genomic_DNA"/>
</dbReference>
<dbReference type="AlphaFoldDB" id="A0A382TK62"/>
<keyword evidence="1" id="KW-0812">Transmembrane</keyword>
<evidence type="ECO:0000313" key="2">
    <source>
        <dbReference type="EMBL" id="SVD22470.1"/>
    </source>
</evidence>
<name>A0A382TK62_9ZZZZ</name>
<reference evidence="2" key="1">
    <citation type="submission" date="2018-05" db="EMBL/GenBank/DDBJ databases">
        <authorList>
            <person name="Lanie J.A."/>
            <person name="Ng W.-L."/>
            <person name="Kazmierczak K.M."/>
            <person name="Andrzejewski T.M."/>
            <person name="Davidsen T.M."/>
            <person name="Wayne K.J."/>
            <person name="Tettelin H."/>
            <person name="Glass J.I."/>
            <person name="Rusch D."/>
            <person name="Podicherti R."/>
            <person name="Tsui H.-C.T."/>
            <person name="Winkler M.E."/>
        </authorList>
    </citation>
    <scope>NUCLEOTIDE SEQUENCE</scope>
</reference>
<feature type="non-terminal residue" evidence="2">
    <location>
        <position position="301"/>
    </location>
</feature>
<feature type="transmembrane region" description="Helical" evidence="1">
    <location>
        <begin position="12"/>
        <end position="29"/>
    </location>
</feature>
<organism evidence="2">
    <name type="scientific">marine metagenome</name>
    <dbReference type="NCBI Taxonomy" id="408172"/>
    <lineage>
        <taxon>unclassified sequences</taxon>
        <taxon>metagenomes</taxon>
        <taxon>ecological metagenomes</taxon>
    </lineage>
</organism>
<sequence>PILIMKKFIKSISIFIFLFISLLTGIFYINNGTLRIDFERFKDNIFFKKVEYFSDFIDKDDSINLILGSSIIEDSIIPDSLGTKWFSFTNSSQNIYESYKFIDYYKDSVKIDTIILDIQPFDFPYSYVIGHVFQGNGNFHIFGRDSITILNENTLLGNLQALKQENYLYIETLINKINNPNQDDNVNDSTRFKDDVWTRQGFSGSIYSHPVDLDSLFLNNSEKFELHKRYNVKVKTPPNTLYFDLFESLTNLLGIKVIYLIAPKSKYYHLGMKEEKYDKIWNDILDSLNNNLLLVLDNKKS</sequence>
<keyword evidence="1" id="KW-0472">Membrane</keyword>
<proteinExistence type="predicted"/>
<feature type="non-terminal residue" evidence="2">
    <location>
        <position position="1"/>
    </location>
</feature>
<protein>
    <submittedName>
        <fullName evidence="2">Uncharacterized protein</fullName>
    </submittedName>
</protein>
<gene>
    <name evidence="2" type="ORF">METZ01_LOCUS375324</name>
</gene>
<accession>A0A382TK62</accession>
<evidence type="ECO:0000256" key="1">
    <source>
        <dbReference type="SAM" id="Phobius"/>
    </source>
</evidence>
<keyword evidence="1" id="KW-1133">Transmembrane helix</keyword>